<dbReference type="PROSITE" id="PS00028">
    <property type="entry name" value="ZINC_FINGER_C2H2_1"/>
    <property type="match status" value="1"/>
</dbReference>
<dbReference type="KEGG" id="bmor:101744006"/>
<keyword evidence="3" id="KW-1185">Reference proteome</keyword>
<evidence type="ECO:0000259" key="1">
    <source>
        <dbReference type="PROSITE" id="PS00028"/>
    </source>
</evidence>
<sequence length="399" mass="45328">MTSNFSQNAILFGTLQSYCLVCECYLAGKRDTIRHISKDDHKTNLEASIFVEEFTTDQIRKVKKGFFCELCNKYFSTIIQGRLHVSDGEHVRNKGVQLFQRMENGMVSYKNIPITKEAWNGIIENKCIICDTEFDSLESHITSQEHLFQLVQVDVEFGAYNGLYRVLENAFQCLTCNEVYTPVNTNVEASATTHFLESKHKRIYDKLAKAANEQLQVNDKRTNKGKSRGLNAKNALSRQLSSDSSLANEDDNDDGIKMLSIEKFINDFYAIKGTSLGGKDVVINTKIIVGLSSFYCITKLDTWKCEICDLTLNSDDIDAHRLSQKHEAAMSDTPVILIQAAGNEFIREVRPEVYHCGFCNIVEQGMDTILKHLNTADHKQSRISAAWRLHEHMLVKKLE</sequence>
<proteinExistence type="predicted"/>
<dbReference type="AlphaFoldDB" id="A0A8R1WRR5"/>
<reference evidence="2" key="2">
    <citation type="submission" date="2022-06" db="UniProtKB">
        <authorList>
            <consortium name="EnsemblMetazoa"/>
        </authorList>
    </citation>
    <scope>IDENTIFICATION</scope>
    <source>
        <strain evidence="2">p50T (Dazao)</strain>
    </source>
</reference>
<dbReference type="EnsemblMetazoa" id="XM_004933082.4">
    <property type="protein sequence ID" value="XP_004933139.1"/>
    <property type="gene ID" value="LOC101744006"/>
</dbReference>
<protein>
    <recommendedName>
        <fullName evidence="1">C2H2-type domain-containing protein</fullName>
    </recommendedName>
</protein>
<organism evidence="2 3">
    <name type="scientific">Bombyx mori</name>
    <name type="common">Silk moth</name>
    <dbReference type="NCBI Taxonomy" id="7091"/>
    <lineage>
        <taxon>Eukaryota</taxon>
        <taxon>Metazoa</taxon>
        <taxon>Ecdysozoa</taxon>
        <taxon>Arthropoda</taxon>
        <taxon>Hexapoda</taxon>
        <taxon>Insecta</taxon>
        <taxon>Pterygota</taxon>
        <taxon>Neoptera</taxon>
        <taxon>Endopterygota</taxon>
        <taxon>Lepidoptera</taxon>
        <taxon>Glossata</taxon>
        <taxon>Ditrysia</taxon>
        <taxon>Bombycoidea</taxon>
        <taxon>Bombycidae</taxon>
        <taxon>Bombycinae</taxon>
        <taxon>Bombyx</taxon>
    </lineage>
</organism>
<reference evidence="3" key="1">
    <citation type="journal article" date="2008" name="Insect Biochem. Mol. Biol.">
        <title>The genome of a lepidopteran model insect, the silkworm Bombyx mori.</title>
        <authorList>
            <consortium name="International Silkworm Genome Consortium"/>
        </authorList>
    </citation>
    <scope>NUCLEOTIDE SEQUENCE [LARGE SCALE GENOMIC DNA]</scope>
    <source>
        <strain evidence="3">p50T</strain>
    </source>
</reference>
<dbReference type="Proteomes" id="UP000005204">
    <property type="component" value="Unassembled WGS sequence"/>
</dbReference>
<evidence type="ECO:0000313" key="2">
    <source>
        <dbReference type="EnsemblMetazoa" id="XP_004933139.1"/>
    </source>
</evidence>
<gene>
    <name evidence="2" type="primary">101744006</name>
</gene>
<dbReference type="OrthoDB" id="7491038at2759"/>
<dbReference type="SUPFAM" id="SSF57667">
    <property type="entry name" value="beta-beta-alpha zinc fingers"/>
    <property type="match status" value="1"/>
</dbReference>
<dbReference type="InterPro" id="IPR013087">
    <property type="entry name" value="Znf_C2H2_type"/>
</dbReference>
<dbReference type="SMART" id="SM00355">
    <property type="entry name" value="ZnF_C2H2"/>
    <property type="match status" value="4"/>
</dbReference>
<dbReference type="InterPro" id="IPR036236">
    <property type="entry name" value="Znf_C2H2_sf"/>
</dbReference>
<accession>A0A8R1WRR5</accession>
<name>A0A8R1WRR5_BOMMO</name>
<evidence type="ECO:0000313" key="3">
    <source>
        <dbReference type="Proteomes" id="UP000005204"/>
    </source>
</evidence>
<feature type="domain" description="C2H2-type" evidence="1">
    <location>
        <begin position="68"/>
        <end position="90"/>
    </location>
</feature>